<proteinExistence type="predicted"/>
<evidence type="ECO:0000313" key="1">
    <source>
        <dbReference type="EMBL" id="CEK60519.1"/>
    </source>
</evidence>
<dbReference type="EMBL" id="HACG01013654">
    <property type="protein sequence ID" value="CEK60519.1"/>
    <property type="molecule type" value="Transcribed_RNA"/>
</dbReference>
<dbReference type="AlphaFoldDB" id="A0A0B6YW34"/>
<protein>
    <submittedName>
        <fullName evidence="1">Uncharacterized protein</fullName>
    </submittedName>
</protein>
<feature type="non-terminal residue" evidence="1">
    <location>
        <position position="1"/>
    </location>
</feature>
<name>A0A0B6YW34_9EUPU</name>
<sequence>LELDTIITLLNSLREPYRGKSNGLNLHQTGSGGPPYLISLDSDLNTYTI</sequence>
<gene>
    <name evidence="1" type="primary">ORF39637</name>
</gene>
<organism evidence="1">
    <name type="scientific">Arion vulgaris</name>
    <dbReference type="NCBI Taxonomy" id="1028688"/>
    <lineage>
        <taxon>Eukaryota</taxon>
        <taxon>Metazoa</taxon>
        <taxon>Spiralia</taxon>
        <taxon>Lophotrochozoa</taxon>
        <taxon>Mollusca</taxon>
        <taxon>Gastropoda</taxon>
        <taxon>Heterobranchia</taxon>
        <taxon>Euthyneura</taxon>
        <taxon>Panpulmonata</taxon>
        <taxon>Eupulmonata</taxon>
        <taxon>Stylommatophora</taxon>
        <taxon>Helicina</taxon>
        <taxon>Arionoidea</taxon>
        <taxon>Arionidae</taxon>
        <taxon>Arion</taxon>
    </lineage>
</organism>
<accession>A0A0B6YW34</accession>
<reference evidence="1" key="1">
    <citation type="submission" date="2014-12" db="EMBL/GenBank/DDBJ databases">
        <title>Insight into the proteome of Arion vulgaris.</title>
        <authorList>
            <person name="Aradska J."/>
            <person name="Bulat T."/>
            <person name="Smidak R."/>
            <person name="Sarate P."/>
            <person name="Gangsoo J."/>
            <person name="Sialana F."/>
            <person name="Bilban M."/>
            <person name="Lubec G."/>
        </authorList>
    </citation>
    <scope>NUCLEOTIDE SEQUENCE</scope>
    <source>
        <tissue evidence="1">Skin</tissue>
    </source>
</reference>